<protein>
    <submittedName>
        <fullName evidence="2">Uncharacterized protein</fullName>
    </submittedName>
</protein>
<name>A0AC35EYR6_9BILA</name>
<organism evidence="1 2">
    <name type="scientific">Panagrolaimus sp. PS1159</name>
    <dbReference type="NCBI Taxonomy" id="55785"/>
    <lineage>
        <taxon>Eukaryota</taxon>
        <taxon>Metazoa</taxon>
        <taxon>Ecdysozoa</taxon>
        <taxon>Nematoda</taxon>
        <taxon>Chromadorea</taxon>
        <taxon>Rhabditida</taxon>
        <taxon>Tylenchina</taxon>
        <taxon>Panagrolaimomorpha</taxon>
        <taxon>Panagrolaimoidea</taxon>
        <taxon>Panagrolaimidae</taxon>
        <taxon>Panagrolaimus</taxon>
    </lineage>
</organism>
<evidence type="ECO:0000313" key="1">
    <source>
        <dbReference type="Proteomes" id="UP000887580"/>
    </source>
</evidence>
<evidence type="ECO:0000313" key="2">
    <source>
        <dbReference type="WBParaSite" id="PS1159_v2.g11424.t1"/>
    </source>
</evidence>
<sequence length="73" mass="8324">MITTDDILNLMIAHASNIKSYFSLSFNGLNYRIAEKDTSSLNSVVKCKIYFEKEFKTFLSKPSFYASLGSGYY</sequence>
<reference evidence="2" key="1">
    <citation type="submission" date="2022-11" db="UniProtKB">
        <authorList>
            <consortium name="WormBaseParasite"/>
        </authorList>
    </citation>
    <scope>IDENTIFICATION</scope>
</reference>
<proteinExistence type="predicted"/>
<accession>A0AC35EYR6</accession>
<dbReference type="WBParaSite" id="PS1159_v2.g11424.t1">
    <property type="protein sequence ID" value="PS1159_v2.g11424.t1"/>
    <property type="gene ID" value="PS1159_v2.g11424"/>
</dbReference>
<dbReference type="Proteomes" id="UP000887580">
    <property type="component" value="Unplaced"/>
</dbReference>